<feature type="compositionally biased region" description="Polar residues" evidence="1">
    <location>
        <begin position="139"/>
        <end position="157"/>
    </location>
</feature>
<name>A0AA39GEJ4_SARSR</name>
<reference evidence="2" key="1">
    <citation type="submission" date="2022-10" db="EMBL/GenBank/DDBJ databases">
        <title>Determination and structural analysis of whole genome sequence of Sarocladium strictum F4-1.</title>
        <authorList>
            <person name="Hu L."/>
            <person name="Jiang Y."/>
        </authorList>
    </citation>
    <scope>NUCLEOTIDE SEQUENCE</scope>
    <source>
        <strain evidence="2">F4-1</strain>
    </source>
</reference>
<proteinExistence type="predicted"/>
<feature type="compositionally biased region" description="Low complexity" evidence="1">
    <location>
        <begin position="165"/>
        <end position="176"/>
    </location>
</feature>
<evidence type="ECO:0000256" key="1">
    <source>
        <dbReference type="SAM" id="MobiDB-lite"/>
    </source>
</evidence>
<feature type="region of interest" description="Disordered" evidence="1">
    <location>
        <begin position="712"/>
        <end position="733"/>
    </location>
</feature>
<dbReference type="GO" id="GO:0005634">
    <property type="term" value="C:nucleus"/>
    <property type="evidence" value="ECO:0007669"/>
    <property type="project" value="InterPro"/>
</dbReference>
<feature type="compositionally biased region" description="Polar residues" evidence="1">
    <location>
        <begin position="21"/>
        <end position="37"/>
    </location>
</feature>
<gene>
    <name evidence="2" type="ORF">NLU13_6764</name>
</gene>
<feature type="compositionally biased region" description="Acidic residues" evidence="1">
    <location>
        <begin position="9"/>
        <end position="19"/>
    </location>
</feature>
<feature type="region of interest" description="Disordered" evidence="1">
    <location>
        <begin position="655"/>
        <end position="688"/>
    </location>
</feature>
<sequence>MRNWKELGEIPDSEEEDGFDSQGSWLQQGPSPEMTDSATDKKHDNIWDVPLSQDEEAPVAVERRTPANELPQAAFTAGNSKTSDSWDVPLSQEDLGAAEGQNHRSDKPSPSADAVDPVSSPLSTLSSIFFDEDDRPSTLGLSGVTSSHGSPQRQRTPAPTFIDMTSGTPSPTTSRPLRALTPVISSELGERESEYVARQAAVRYERSLRTRKPIQQHPFLLEAAQYRSSMQSRGLKPLRIAAIETHGRRRDGETQEIAYEPESQNSNGGNDSGSHDMGSQILGNFDDDMIFASSSPPTPPRAAFVAEPSSQMSSPLETDNTSLQMDDSAAPDELPALEELLSHSRRPSNKYTPKRRPTSPRTSSKKKQRRLVLDSDDILPPGRSSREVSIDPLQEGQSGLPPSSSLEPVPNFMEARLRSLLKQPNHVRPQRSRSPGAPPIAPATLVIESASEPDDFNMNHTDGSESAAEGNEQIVNTVGRTIRGVLPASWLRLDQKIGRDNIRKAVTSRNIHKSPARENRRGVAQKRKGAVSTGWENNKIWSDDSDVETLTAQQATTDEAYPNQTRLMVDQVMDVPGSLDFASSDDGSGMEDNQVDHMLAPRKRQMKLVESFQGAGNRQKTPQNAATLPRRKTGPRQPKITNAFAGVAEASSTALRMPKKHGKRNRVHTNATKERSSGPKKKKSVLPRTSSLSILDVIEPDAPRFLKIAARSAKQRRNQGRSSPSHKTIRLANREDHIDALSVLYQWRSGSIPQRASVTSSLRKRGGARRAQPLSEASGNQDHPRLGSALRKSYSVQGPAQQGSDTLRKSRMARSLSTRSFGENAVRPAQLETSGLGPLDSRVFHFSKRALDKLFKKNRTATSTVGIPSASVDLSLGDDGQDEPRRITPARQQQAAAPPLPKPSEKSRYRKQTKPLREDLEAPQFVHAHDPLPTLHAPVDVMQPTEPQGSGVKMTGLGPYGTEYTHHFEIFPLPAGTFFHETSLLGRGLLSAIVDHPNIASEDMSRTRLSYTLGDRILRWGPWSEQVSSELGILFDFITEKLEEPCQSHGDMLTLTKATEFPLLYIKEHMSFERSSDAKAFFTRFREVLCAFNDKVKGQLLVTGATNTSSTAMQRIYDRILLASLSVLQLCRNEAIFVSEQIQAEDMLKAVGTTAVSMLMQIGTGDLRQTYKTLSSFRTREKGLREEGSTIHSWVVLMKVLDEARILRASFWDLVHANLSTRDHMSSHDAEKHDLLWQDMFSFLPLVEFNNVGVVVPGSRQDVFHEGWSLPQKLLKTVFQLYSGNDHQPPSFNNYCRALVGRCHYLVEQWGWKKTSSVVGIIFDFFGSQHLEHLRNEEVYKSPAFLESLAGDPKLEIEPEDRCFHVFLKFVALSIRRLREIDATKDIRNLVARTMPNHSRQYLKEDTLRERDLAALRNHHDLLCTLFWACPPDLRPSPALIEGLVDPASSHKETCLINLRAWSQLARFLVSNGEASTAKVFKPFVQWRDTFFSKMLLQHSSIASEINQQFHSLAKEERQGVSDDMLKAMISMNKNAVQDVLHFSVTASYDVMVQCPDLESAVWSLSIKSLQQIFDHFSAAPPELDWSILTVTLKTLDAFIRKIDDFKDAEESQERESQLLDSEQADDALQTLDECVAKKYFAMARCVLSSRGDGDKAGTIHLLEKATCKELVVTLSSRFASRLVSSGSMQLGQLFKYSKYGLFDTAPHKLDLDQRRYLVLCVLSLLKANQHHFGDVGFTLLDLWMLAIVKPREGLCWENQLAEQLHRTGADFIPEAVVGLAVQPHYNSNRDMFEFAISHMRTQLRDAEFSQRKALLIEYAQTLKAVMEQMATDLRTISQDPTEHPAYVSFVRGIISLIRSHGADICAVDDFFYQISRDYSPPAEDPQLQIAGMIAYELKLNEAGARQQLFFFMFNSFKLAMDKDQLGEHVGLISSGIKRPAIRQFMLGKLLPAALLAAWQQHPAHILVDLCMAAFDVLLQGSILSTELTTDDLDPLLTTIAAIATGFRQLSAVPINTEVHLINRAVSFMNLVWPSLMMLKIKRLAPAQLDAVQHALSGFLSCFQIVRRHLEVSNGYPVWETSNLVGASLRQTVLPDASNDPDIASFRDNIIMDVQRNWNVGERRIGIKTPAKSRGTQSSTQAGQGVEVPDQDVTKLYSEMRFILAIWIDSYEELFEEGVLDKEVNVASLYEDFLF</sequence>
<accession>A0AA39GEJ4</accession>
<evidence type="ECO:0000313" key="2">
    <source>
        <dbReference type="EMBL" id="KAK0385586.1"/>
    </source>
</evidence>
<feature type="region of interest" description="Disordered" evidence="1">
    <location>
        <begin position="512"/>
        <end position="531"/>
    </location>
</feature>
<evidence type="ECO:0000313" key="3">
    <source>
        <dbReference type="Proteomes" id="UP001175261"/>
    </source>
</evidence>
<dbReference type="GO" id="GO:0000724">
    <property type="term" value="P:double-strand break repair via homologous recombination"/>
    <property type="evidence" value="ECO:0007669"/>
    <property type="project" value="TreeGrafter"/>
</dbReference>
<feature type="region of interest" description="Disordered" evidence="1">
    <location>
        <begin position="244"/>
        <end position="409"/>
    </location>
</feature>
<feature type="compositionally biased region" description="Low complexity" evidence="1">
    <location>
        <begin position="887"/>
        <end position="897"/>
    </location>
</feature>
<feature type="compositionally biased region" description="Basic residues" evidence="1">
    <location>
        <begin position="657"/>
        <end position="667"/>
    </location>
</feature>
<dbReference type="InterPro" id="IPR019021">
    <property type="entry name" value="Mms22"/>
</dbReference>
<organism evidence="2 3">
    <name type="scientific">Sarocladium strictum</name>
    <name type="common">Black bundle disease fungus</name>
    <name type="synonym">Acremonium strictum</name>
    <dbReference type="NCBI Taxonomy" id="5046"/>
    <lineage>
        <taxon>Eukaryota</taxon>
        <taxon>Fungi</taxon>
        <taxon>Dikarya</taxon>
        <taxon>Ascomycota</taxon>
        <taxon>Pezizomycotina</taxon>
        <taxon>Sordariomycetes</taxon>
        <taxon>Hypocreomycetidae</taxon>
        <taxon>Hypocreales</taxon>
        <taxon>Sarocladiaceae</taxon>
        <taxon>Sarocladium</taxon>
    </lineage>
</organism>
<feature type="compositionally biased region" description="Polar residues" evidence="1">
    <location>
        <begin position="614"/>
        <end position="626"/>
    </location>
</feature>
<feature type="region of interest" description="Disordered" evidence="1">
    <location>
        <begin position="754"/>
        <end position="826"/>
    </location>
</feature>
<comment type="caution">
    <text evidence="2">The sequence shown here is derived from an EMBL/GenBank/DDBJ whole genome shotgun (WGS) entry which is preliminary data.</text>
</comment>
<dbReference type="Proteomes" id="UP001175261">
    <property type="component" value="Unassembled WGS sequence"/>
</dbReference>
<dbReference type="PANTHER" id="PTHR28122">
    <property type="entry name" value="E3 UBIQUITIN-PROTEIN LIGASE SUBSTRATE RECEPTOR MMS22"/>
    <property type="match status" value="1"/>
</dbReference>
<feature type="region of interest" description="Disordered" evidence="1">
    <location>
        <begin position="869"/>
        <end position="919"/>
    </location>
</feature>
<feature type="compositionally biased region" description="Polar residues" evidence="1">
    <location>
        <begin position="308"/>
        <end position="325"/>
    </location>
</feature>
<dbReference type="PANTHER" id="PTHR28122:SF1">
    <property type="entry name" value="E3 UBIQUITIN-PROTEIN LIGASE SUBSTRATE RECEPTOR MMS22"/>
    <property type="match status" value="1"/>
</dbReference>
<feature type="compositionally biased region" description="Basic residues" evidence="1">
    <location>
        <begin position="343"/>
        <end position="370"/>
    </location>
</feature>
<protein>
    <submittedName>
        <fullName evidence="2">Uncharacterized protein</fullName>
    </submittedName>
</protein>
<feature type="region of interest" description="Disordered" evidence="1">
    <location>
        <begin position="1"/>
        <end position="177"/>
    </location>
</feature>
<feature type="compositionally biased region" description="Polar residues" evidence="1">
    <location>
        <begin position="794"/>
        <end position="805"/>
    </location>
</feature>
<keyword evidence="3" id="KW-1185">Reference proteome</keyword>
<feature type="region of interest" description="Disordered" evidence="1">
    <location>
        <begin position="612"/>
        <end position="638"/>
    </location>
</feature>
<dbReference type="Pfam" id="PF09462">
    <property type="entry name" value="Mus7"/>
    <property type="match status" value="1"/>
</dbReference>
<dbReference type="GO" id="GO:0035361">
    <property type="term" value="C:Cul8-RING ubiquitin ligase complex"/>
    <property type="evidence" value="ECO:0007669"/>
    <property type="project" value="TreeGrafter"/>
</dbReference>
<dbReference type="GO" id="GO:0031297">
    <property type="term" value="P:replication fork processing"/>
    <property type="evidence" value="ECO:0007669"/>
    <property type="project" value="InterPro"/>
</dbReference>
<dbReference type="EMBL" id="JAPDFR010000006">
    <property type="protein sequence ID" value="KAK0385586.1"/>
    <property type="molecule type" value="Genomic_DNA"/>
</dbReference>
<feature type="compositionally biased region" description="Polar residues" evidence="1">
    <location>
        <begin position="395"/>
        <end position="406"/>
    </location>
</feature>